<sequence>MGALLAALVLGATTAAAAAPAPAPPDPRDADGRFTLVVLPDTQVEVLESPHKVVRRALWLVQQEEAEDIRYVTHVGDVVDWDTPDHVQYRRMHRATRLLDRAGIPWSFGIGNHDSLATCEGGRACPGWTPDLARQTQTFNAYFGTDRAAVTGTMEPGKVDNSYATFSAAGADFLVLHVELWPREEAVAWADAVLAAHPDHNVLVVTHSYLEADGTVQQHQGGYGSTSPQHLWDAALRRHANVRMVFSGHVGTTAHLVQRGDAGNPVHAVLTTYHDRVGTPTRLVEVDVPAGTFTTRVVSPTTGTTFADGSSFTATGMDWLR</sequence>
<proteinExistence type="predicted"/>
<name>A0A3N1HRH9_9ACTN</name>
<keyword evidence="3" id="KW-1185">Reference proteome</keyword>
<comment type="caution">
    <text evidence="2">The sequence shown here is derived from an EMBL/GenBank/DDBJ whole genome shotgun (WGS) entry which is preliminary data.</text>
</comment>
<keyword evidence="1" id="KW-0732">Signal</keyword>
<dbReference type="InterPro" id="IPR051918">
    <property type="entry name" value="STPP_CPPED1"/>
</dbReference>
<feature type="chain" id="PRO_5038773106" evidence="1">
    <location>
        <begin position="19"/>
        <end position="321"/>
    </location>
</feature>
<feature type="signal peptide" evidence="1">
    <location>
        <begin position="1"/>
        <end position="18"/>
    </location>
</feature>
<dbReference type="PANTHER" id="PTHR43143:SF5">
    <property type="entry name" value="SECRETED PROTEIN"/>
    <property type="match status" value="1"/>
</dbReference>
<gene>
    <name evidence="2" type="ORF">EDC03_1169</name>
</gene>
<reference evidence="2 3" key="1">
    <citation type="journal article" date="2015" name="Stand. Genomic Sci.">
        <title>Genomic Encyclopedia of Bacterial and Archaeal Type Strains, Phase III: the genomes of soil and plant-associated and newly described type strains.</title>
        <authorList>
            <person name="Whitman W.B."/>
            <person name="Woyke T."/>
            <person name="Klenk H.P."/>
            <person name="Zhou Y."/>
            <person name="Lilburn T.G."/>
            <person name="Beck B.J."/>
            <person name="De Vos P."/>
            <person name="Vandamme P."/>
            <person name="Eisen J.A."/>
            <person name="Garrity G."/>
            <person name="Hugenholtz P."/>
            <person name="Kyrpides N.C."/>
        </authorList>
    </citation>
    <scope>NUCLEOTIDE SEQUENCE [LARGE SCALE GENOMIC DNA]</scope>
    <source>
        <strain evidence="2 3">CECT 7306</strain>
    </source>
</reference>
<dbReference type="InterPro" id="IPR029052">
    <property type="entry name" value="Metallo-depent_PP-like"/>
</dbReference>
<dbReference type="SUPFAM" id="SSF56300">
    <property type="entry name" value="Metallo-dependent phosphatases"/>
    <property type="match status" value="1"/>
</dbReference>
<dbReference type="PANTHER" id="PTHR43143">
    <property type="entry name" value="METALLOPHOSPHOESTERASE, CALCINEURIN SUPERFAMILY"/>
    <property type="match status" value="1"/>
</dbReference>
<dbReference type="InParanoid" id="A0A3N1HRH9"/>
<organism evidence="2 3">
    <name type="scientific">Pseudokineococcus lusitanus</name>
    <dbReference type="NCBI Taxonomy" id="763993"/>
    <lineage>
        <taxon>Bacteria</taxon>
        <taxon>Bacillati</taxon>
        <taxon>Actinomycetota</taxon>
        <taxon>Actinomycetes</taxon>
        <taxon>Kineosporiales</taxon>
        <taxon>Kineosporiaceae</taxon>
        <taxon>Pseudokineococcus</taxon>
    </lineage>
</organism>
<evidence type="ECO:0000313" key="3">
    <source>
        <dbReference type="Proteomes" id="UP000276232"/>
    </source>
</evidence>
<evidence type="ECO:0000313" key="2">
    <source>
        <dbReference type="EMBL" id="ROP45039.1"/>
    </source>
</evidence>
<dbReference type="EMBL" id="RJKN01000002">
    <property type="protein sequence ID" value="ROP45039.1"/>
    <property type="molecule type" value="Genomic_DNA"/>
</dbReference>
<dbReference type="AlphaFoldDB" id="A0A3N1HRH9"/>
<dbReference type="Gene3D" id="3.60.21.10">
    <property type="match status" value="1"/>
</dbReference>
<evidence type="ECO:0000256" key="1">
    <source>
        <dbReference type="SAM" id="SignalP"/>
    </source>
</evidence>
<accession>A0A3N1HRH9</accession>
<dbReference type="Proteomes" id="UP000276232">
    <property type="component" value="Unassembled WGS sequence"/>
</dbReference>
<protein>
    <submittedName>
        <fullName evidence="2">Calcineurin-like phosphoesterase family protein</fullName>
    </submittedName>
</protein>